<dbReference type="OrthoDB" id="8068875at2759"/>
<dbReference type="Proteomes" id="UP000237271">
    <property type="component" value="Unassembled WGS sequence"/>
</dbReference>
<accession>A0A2P4Y043</accession>
<dbReference type="InterPro" id="IPR000408">
    <property type="entry name" value="Reg_chr_condens"/>
</dbReference>
<comment type="caution">
    <text evidence="1">The sequence shown here is derived from an EMBL/GenBank/DDBJ whole genome shotgun (WGS) entry which is preliminary data.</text>
</comment>
<evidence type="ECO:0000313" key="2">
    <source>
        <dbReference type="Proteomes" id="UP000237271"/>
    </source>
</evidence>
<dbReference type="SUPFAM" id="SSF50985">
    <property type="entry name" value="RCC1/BLIP-II"/>
    <property type="match status" value="1"/>
</dbReference>
<protein>
    <submittedName>
        <fullName evidence="1">Regulator of chromosome condensation (RCC1)-like protein</fullName>
    </submittedName>
</protein>
<proteinExistence type="predicted"/>
<name>A0A2P4Y043_9STRA</name>
<reference evidence="1 2" key="1">
    <citation type="journal article" date="2017" name="Genome Biol. Evol.">
        <title>Phytophthora megakarya and P. palmivora, closely related causal agents of cacao black pod rot, underwent increases in genome sizes and gene numbers by different mechanisms.</title>
        <authorList>
            <person name="Ali S.S."/>
            <person name="Shao J."/>
            <person name="Lary D.J."/>
            <person name="Kronmiller B."/>
            <person name="Shen D."/>
            <person name="Strem M.D."/>
            <person name="Amoako-Attah I."/>
            <person name="Akrofi A.Y."/>
            <person name="Begoude B.A."/>
            <person name="Ten Hoopen G.M."/>
            <person name="Coulibaly K."/>
            <person name="Kebe B.I."/>
            <person name="Melnick R.L."/>
            <person name="Guiltinan M.J."/>
            <person name="Tyler B.M."/>
            <person name="Meinhardt L.W."/>
            <person name="Bailey B.A."/>
        </authorList>
    </citation>
    <scope>NUCLEOTIDE SEQUENCE [LARGE SCALE GENOMIC DNA]</scope>
    <source>
        <strain evidence="2">sbr112.9</strain>
    </source>
</reference>
<dbReference type="Pfam" id="PF00415">
    <property type="entry name" value="RCC1"/>
    <property type="match status" value="1"/>
</dbReference>
<dbReference type="InterPro" id="IPR009091">
    <property type="entry name" value="RCC1/BLIP-II"/>
</dbReference>
<dbReference type="PROSITE" id="PS51257">
    <property type="entry name" value="PROKAR_LIPOPROTEIN"/>
    <property type="match status" value="1"/>
</dbReference>
<sequence length="124" mass="13408">MRRPLETQLEHQDRLADRKDCPVWLVLMILFSCGQNNYGELCLGHCNSTSKLEHVPFFSAKGIRDIAGGNEVLAVVMNDGAIFTCGLNKSGQCGNGTFEERVIIATPVRALSGITINMVAAANG</sequence>
<dbReference type="Gene3D" id="2.130.10.30">
    <property type="entry name" value="Regulator of chromosome condensation 1/beta-lactamase-inhibitor protein II"/>
    <property type="match status" value="1"/>
</dbReference>
<feature type="non-terminal residue" evidence="1">
    <location>
        <position position="124"/>
    </location>
</feature>
<dbReference type="AlphaFoldDB" id="A0A2P4Y043"/>
<keyword evidence="2" id="KW-1185">Reference proteome</keyword>
<organism evidence="1 2">
    <name type="scientific">Phytophthora palmivora</name>
    <dbReference type="NCBI Taxonomy" id="4796"/>
    <lineage>
        <taxon>Eukaryota</taxon>
        <taxon>Sar</taxon>
        <taxon>Stramenopiles</taxon>
        <taxon>Oomycota</taxon>
        <taxon>Peronosporomycetes</taxon>
        <taxon>Peronosporales</taxon>
        <taxon>Peronosporaceae</taxon>
        <taxon>Phytophthora</taxon>
    </lineage>
</organism>
<evidence type="ECO:0000313" key="1">
    <source>
        <dbReference type="EMBL" id="POM71167.1"/>
    </source>
</evidence>
<dbReference type="EMBL" id="NCKW01006589">
    <property type="protein sequence ID" value="POM71167.1"/>
    <property type="molecule type" value="Genomic_DNA"/>
</dbReference>
<gene>
    <name evidence="1" type="ORF">PHPALM_12296</name>
</gene>